<keyword evidence="2" id="KW-0238">DNA-binding</keyword>
<evidence type="ECO:0000259" key="1">
    <source>
        <dbReference type="SMART" id="SM00670"/>
    </source>
</evidence>
<proteinExistence type="predicted"/>
<dbReference type="GO" id="GO:0016075">
    <property type="term" value="P:rRNA catabolic process"/>
    <property type="evidence" value="ECO:0007669"/>
    <property type="project" value="TreeGrafter"/>
</dbReference>
<evidence type="ECO:0000313" key="3">
    <source>
        <dbReference type="Proteomes" id="UP000250134"/>
    </source>
</evidence>
<dbReference type="GO" id="GO:0004521">
    <property type="term" value="F:RNA endonuclease activity"/>
    <property type="evidence" value="ECO:0007669"/>
    <property type="project" value="InterPro"/>
</dbReference>
<dbReference type="AlphaFoldDB" id="A0A2Z2M8M1"/>
<dbReference type="InterPro" id="IPR002716">
    <property type="entry name" value="PIN_dom"/>
</dbReference>
<organism evidence="2 3">
    <name type="scientific">Thermococcus gorgonarius</name>
    <dbReference type="NCBI Taxonomy" id="71997"/>
    <lineage>
        <taxon>Archaea</taxon>
        <taxon>Methanobacteriati</taxon>
        <taxon>Methanobacteriota</taxon>
        <taxon>Thermococci</taxon>
        <taxon>Thermococcales</taxon>
        <taxon>Thermococcaceae</taxon>
        <taxon>Thermococcus</taxon>
    </lineage>
</organism>
<accession>A0A2Z2M8M1</accession>
<protein>
    <submittedName>
        <fullName evidence="2">DNA-binding protein</fullName>
    </submittedName>
</protein>
<dbReference type="OrthoDB" id="41298at2157"/>
<dbReference type="SMART" id="SM00670">
    <property type="entry name" value="PINc"/>
    <property type="match status" value="1"/>
</dbReference>
<dbReference type="GO" id="GO:0003677">
    <property type="term" value="F:DNA binding"/>
    <property type="evidence" value="ECO:0007669"/>
    <property type="project" value="UniProtKB-KW"/>
</dbReference>
<name>A0A2Z2M8M1_THEGO</name>
<reference evidence="2 3" key="1">
    <citation type="submission" date="2016-03" db="EMBL/GenBank/DDBJ databases">
        <title>Complete genome sequence of Thermococcus gorgonarius.</title>
        <authorList>
            <person name="Oger P.M."/>
        </authorList>
    </citation>
    <scope>NUCLEOTIDE SEQUENCE [LARGE SCALE GENOMIC DNA]</scope>
    <source>
        <strain evidence="2 3">W-12</strain>
    </source>
</reference>
<evidence type="ECO:0000313" key="2">
    <source>
        <dbReference type="EMBL" id="ASJ01693.1"/>
    </source>
</evidence>
<dbReference type="EMBL" id="CP014855">
    <property type="protein sequence ID" value="ASJ01693.1"/>
    <property type="molecule type" value="Genomic_DNA"/>
</dbReference>
<dbReference type="InterPro" id="IPR039018">
    <property type="entry name" value="VapC20-like"/>
</dbReference>
<dbReference type="Pfam" id="PF01850">
    <property type="entry name" value="PIN"/>
    <property type="match status" value="1"/>
</dbReference>
<feature type="domain" description="PIN" evidence="1">
    <location>
        <begin position="1"/>
        <end position="131"/>
    </location>
</feature>
<dbReference type="KEGG" id="tgg:A3K92_02970"/>
<gene>
    <name evidence="2" type="ORF">A3K92_02970</name>
</gene>
<dbReference type="SUPFAM" id="SSF88723">
    <property type="entry name" value="PIN domain-like"/>
    <property type="match status" value="1"/>
</dbReference>
<dbReference type="PANTHER" id="PTHR42188">
    <property type="entry name" value="23S RRNA-SPECIFIC ENDONUCLEASE VAPC20"/>
    <property type="match status" value="1"/>
</dbReference>
<dbReference type="Proteomes" id="UP000250134">
    <property type="component" value="Chromosome"/>
</dbReference>
<dbReference type="InterPro" id="IPR029060">
    <property type="entry name" value="PIN-like_dom_sf"/>
</dbReference>
<sequence length="139" mass="15646">MSLFLDSNVFIYAFLKPRREPLDNVIAIKEKAKEILKRVSDGEEVVTTVILLSKVANVVGNRAGKGKAAEIVLSMLTSQNIMVLDVSTADYLRVALIAEERNLGINDALAYLKMRELGIDEIYTFDRDFEKLNVKIVRE</sequence>
<dbReference type="Gene3D" id="3.40.50.1010">
    <property type="entry name" value="5'-nuclease"/>
    <property type="match status" value="1"/>
</dbReference>
<keyword evidence="3" id="KW-1185">Reference proteome</keyword>
<dbReference type="CDD" id="cd09854">
    <property type="entry name" value="PIN_VapC-like"/>
    <property type="match status" value="1"/>
</dbReference>
<dbReference type="PANTHER" id="PTHR42188:SF1">
    <property type="entry name" value="23S RRNA-SPECIFIC ENDONUCLEASE VAPC20"/>
    <property type="match status" value="1"/>
</dbReference>